<gene>
    <name evidence="2" type="ORF">HanXRQr2_Chr13g0584281</name>
</gene>
<organism evidence="2 3">
    <name type="scientific">Helianthus annuus</name>
    <name type="common">Common sunflower</name>
    <dbReference type="NCBI Taxonomy" id="4232"/>
    <lineage>
        <taxon>Eukaryota</taxon>
        <taxon>Viridiplantae</taxon>
        <taxon>Streptophyta</taxon>
        <taxon>Embryophyta</taxon>
        <taxon>Tracheophyta</taxon>
        <taxon>Spermatophyta</taxon>
        <taxon>Magnoliopsida</taxon>
        <taxon>eudicotyledons</taxon>
        <taxon>Gunneridae</taxon>
        <taxon>Pentapetalae</taxon>
        <taxon>asterids</taxon>
        <taxon>campanulids</taxon>
        <taxon>Asterales</taxon>
        <taxon>Asteraceae</taxon>
        <taxon>Asteroideae</taxon>
        <taxon>Heliantheae alliance</taxon>
        <taxon>Heliantheae</taxon>
        <taxon>Helianthus</taxon>
    </lineage>
</organism>
<dbReference type="EMBL" id="MNCJ02000328">
    <property type="protein sequence ID" value="KAF5773044.1"/>
    <property type="molecule type" value="Genomic_DNA"/>
</dbReference>
<reference evidence="2" key="2">
    <citation type="submission" date="2020-06" db="EMBL/GenBank/DDBJ databases">
        <title>Helianthus annuus Genome sequencing and assembly Release 2.</title>
        <authorList>
            <person name="Gouzy J."/>
            <person name="Langlade N."/>
            <person name="Munos S."/>
        </authorList>
    </citation>
    <scope>NUCLEOTIDE SEQUENCE</scope>
    <source>
        <tissue evidence="2">Leaves</tissue>
    </source>
</reference>
<keyword evidence="3" id="KW-1185">Reference proteome</keyword>
<feature type="transmembrane region" description="Helical" evidence="1">
    <location>
        <begin position="34"/>
        <end position="52"/>
    </location>
</feature>
<sequence>MNPLGLEKKLVRIYQNEPTERSSWIHHCSHPTPYFFTLITLKITIFSLSFSIK</sequence>
<protein>
    <submittedName>
        <fullName evidence="2">Uncharacterized protein</fullName>
    </submittedName>
</protein>
<evidence type="ECO:0000256" key="1">
    <source>
        <dbReference type="SAM" id="Phobius"/>
    </source>
</evidence>
<reference evidence="2" key="1">
    <citation type="journal article" date="2017" name="Nature">
        <title>The sunflower genome provides insights into oil metabolism, flowering and Asterid evolution.</title>
        <authorList>
            <person name="Badouin H."/>
            <person name="Gouzy J."/>
            <person name="Grassa C.J."/>
            <person name="Murat F."/>
            <person name="Staton S.E."/>
            <person name="Cottret L."/>
            <person name="Lelandais-Briere C."/>
            <person name="Owens G.L."/>
            <person name="Carrere S."/>
            <person name="Mayjonade B."/>
            <person name="Legrand L."/>
            <person name="Gill N."/>
            <person name="Kane N.C."/>
            <person name="Bowers J.E."/>
            <person name="Hubner S."/>
            <person name="Bellec A."/>
            <person name="Berard A."/>
            <person name="Berges H."/>
            <person name="Blanchet N."/>
            <person name="Boniface M.C."/>
            <person name="Brunel D."/>
            <person name="Catrice O."/>
            <person name="Chaidir N."/>
            <person name="Claudel C."/>
            <person name="Donnadieu C."/>
            <person name="Faraut T."/>
            <person name="Fievet G."/>
            <person name="Helmstetter N."/>
            <person name="King M."/>
            <person name="Knapp S.J."/>
            <person name="Lai Z."/>
            <person name="Le Paslier M.C."/>
            <person name="Lippi Y."/>
            <person name="Lorenzon L."/>
            <person name="Mandel J.R."/>
            <person name="Marage G."/>
            <person name="Marchand G."/>
            <person name="Marquand E."/>
            <person name="Bret-Mestries E."/>
            <person name="Morien E."/>
            <person name="Nambeesan S."/>
            <person name="Nguyen T."/>
            <person name="Pegot-Espagnet P."/>
            <person name="Pouilly N."/>
            <person name="Raftis F."/>
            <person name="Sallet E."/>
            <person name="Schiex T."/>
            <person name="Thomas J."/>
            <person name="Vandecasteele C."/>
            <person name="Vares D."/>
            <person name="Vear F."/>
            <person name="Vautrin S."/>
            <person name="Crespi M."/>
            <person name="Mangin B."/>
            <person name="Burke J.M."/>
            <person name="Salse J."/>
            <person name="Munos S."/>
            <person name="Vincourt P."/>
            <person name="Rieseberg L.H."/>
            <person name="Langlade N.B."/>
        </authorList>
    </citation>
    <scope>NUCLEOTIDE SEQUENCE</scope>
    <source>
        <tissue evidence="2">Leaves</tissue>
    </source>
</reference>
<evidence type="ECO:0000313" key="3">
    <source>
        <dbReference type="Proteomes" id="UP000215914"/>
    </source>
</evidence>
<comment type="caution">
    <text evidence="2">The sequence shown here is derived from an EMBL/GenBank/DDBJ whole genome shotgun (WGS) entry which is preliminary data.</text>
</comment>
<proteinExistence type="predicted"/>
<keyword evidence="1" id="KW-1133">Transmembrane helix</keyword>
<keyword evidence="1" id="KW-0812">Transmembrane</keyword>
<name>A0A9K3EIU6_HELAN</name>
<dbReference type="Gramene" id="mRNA:HanXRQr2_Chr13g0584281">
    <property type="protein sequence ID" value="CDS:HanXRQr2_Chr13g0584281.1"/>
    <property type="gene ID" value="HanXRQr2_Chr13g0584281"/>
</dbReference>
<dbReference type="AlphaFoldDB" id="A0A9K3EIU6"/>
<evidence type="ECO:0000313" key="2">
    <source>
        <dbReference type="EMBL" id="KAF5773044.1"/>
    </source>
</evidence>
<dbReference type="Proteomes" id="UP000215914">
    <property type="component" value="Unassembled WGS sequence"/>
</dbReference>
<accession>A0A9K3EIU6</accession>
<keyword evidence="1" id="KW-0472">Membrane</keyword>